<comment type="caution">
    <text evidence="1">The sequence shown here is derived from an EMBL/GenBank/DDBJ whole genome shotgun (WGS) entry which is preliminary data.</text>
</comment>
<dbReference type="Proteomes" id="UP001445076">
    <property type="component" value="Unassembled WGS sequence"/>
</dbReference>
<reference evidence="1 2" key="1">
    <citation type="journal article" date="2024" name="BMC Genomics">
        <title>Genome assembly of redclaw crayfish (Cherax quadricarinatus) provides insights into its immune adaptation and hypoxia tolerance.</title>
        <authorList>
            <person name="Liu Z."/>
            <person name="Zheng J."/>
            <person name="Li H."/>
            <person name="Fang K."/>
            <person name="Wang S."/>
            <person name="He J."/>
            <person name="Zhou D."/>
            <person name="Weng S."/>
            <person name="Chi M."/>
            <person name="Gu Z."/>
            <person name="He J."/>
            <person name="Li F."/>
            <person name="Wang M."/>
        </authorList>
    </citation>
    <scope>NUCLEOTIDE SEQUENCE [LARGE SCALE GENOMIC DNA]</scope>
    <source>
        <strain evidence="1">ZL_2023a</strain>
    </source>
</reference>
<dbReference type="AlphaFoldDB" id="A0AAW0X2J6"/>
<sequence>MLGITGRKLRTCFGSGIFVLSNIIEKATETLNTHLEMKELKLFKERHAGEFGPAKRTVDQSIEGTTINIAWMTNNSKIIVQWLSDHGYSTQLNNQSTLLPGSI</sequence>
<accession>A0AAW0X2J6</accession>
<evidence type="ECO:0000313" key="1">
    <source>
        <dbReference type="EMBL" id="KAK8733864.1"/>
    </source>
</evidence>
<dbReference type="Gene3D" id="1.25.50.20">
    <property type="match status" value="1"/>
</dbReference>
<proteinExistence type="predicted"/>
<organism evidence="1 2">
    <name type="scientific">Cherax quadricarinatus</name>
    <name type="common">Australian red claw crayfish</name>
    <dbReference type="NCBI Taxonomy" id="27406"/>
    <lineage>
        <taxon>Eukaryota</taxon>
        <taxon>Metazoa</taxon>
        <taxon>Ecdysozoa</taxon>
        <taxon>Arthropoda</taxon>
        <taxon>Crustacea</taxon>
        <taxon>Multicrustacea</taxon>
        <taxon>Malacostraca</taxon>
        <taxon>Eumalacostraca</taxon>
        <taxon>Eucarida</taxon>
        <taxon>Decapoda</taxon>
        <taxon>Pleocyemata</taxon>
        <taxon>Astacidea</taxon>
        <taxon>Parastacoidea</taxon>
        <taxon>Parastacidae</taxon>
        <taxon>Cherax</taxon>
    </lineage>
</organism>
<gene>
    <name evidence="1" type="ORF">OTU49_006218</name>
</gene>
<dbReference type="EMBL" id="JARKIK010000052">
    <property type="protein sequence ID" value="KAK8733864.1"/>
    <property type="molecule type" value="Genomic_DNA"/>
</dbReference>
<protein>
    <submittedName>
        <fullName evidence="1">Uncharacterized protein</fullName>
    </submittedName>
</protein>
<evidence type="ECO:0000313" key="2">
    <source>
        <dbReference type="Proteomes" id="UP001445076"/>
    </source>
</evidence>
<name>A0AAW0X2J6_CHEQU</name>
<keyword evidence="2" id="KW-1185">Reference proteome</keyword>